<evidence type="ECO:0000313" key="4">
    <source>
        <dbReference type="Proteomes" id="UP000583800"/>
    </source>
</evidence>
<dbReference type="GO" id="GO:0000166">
    <property type="term" value="F:nucleotide binding"/>
    <property type="evidence" value="ECO:0007669"/>
    <property type="project" value="InterPro"/>
</dbReference>
<proteinExistence type="predicted"/>
<dbReference type="NCBIfam" id="TIGR01761">
    <property type="entry name" value="thiaz-red"/>
    <property type="match status" value="1"/>
</dbReference>
<evidence type="ECO:0000259" key="1">
    <source>
        <dbReference type="Pfam" id="PF01408"/>
    </source>
</evidence>
<dbReference type="InterPro" id="IPR000683">
    <property type="entry name" value="Gfo/Idh/MocA-like_OxRdtase_N"/>
</dbReference>
<dbReference type="PANTHER" id="PTHR43377">
    <property type="entry name" value="BILIVERDIN REDUCTASE A"/>
    <property type="match status" value="1"/>
</dbReference>
<dbReference type="Pfam" id="PF01408">
    <property type="entry name" value="GFO_IDH_MocA"/>
    <property type="match status" value="1"/>
</dbReference>
<evidence type="ECO:0000259" key="2">
    <source>
        <dbReference type="Pfam" id="PF21390"/>
    </source>
</evidence>
<dbReference type="AlphaFoldDB" id="A0A7X0C5G0"/>
<dbReference type="InterPro" id="IPR010091">
    <property type="entry name" value="Thiazolinyl_imide_reductase"/>
</dbReference>
<organism evidence="3 4">
    <name type="scientific">Nonomuraea muscovyensis</name>
    <dbReference type="NCBI Taxonomy" id="1124761"/>
    <lineage>
        <taxon>Bacteria</taxon>
        <taxon>Bacillati</taxon>
        <taxon>Actinomycetota</taxon>
        <taxon>Actinomycetes</taxon>
        <taxon>Streptosporangiales</taxon>
        <taxon>Streptosporangiaceae</taxon>
        <taxon>Nonomuraea</taxon>
    </lineage>
</organism>
<feature type="domain" description="Gfo/Idh/MocA-like oxidoreductase N-terminal" evidence="1">
    <location>
        <begin position="6"/>
        <end position="121"/>
    </location>
</feature>
<comment type="caution">
    <text evidence="3">The sequence shown here is derived from an EMBL/GenBank/DDBJ whole genome shotgun (WGS) entry which is preliminary data.</text>
</comment>
<dbReference type="EMBL" id="JACHJB010000002">
    <property type="protein sequence ID" value="MBB6347805.1"/>
    <property type="molecule type" value="Genomic_DNA"/>
</dbReference>
<dbReference type="Proteomes" id="UP000583800">
    <property type="component" value="Unassembled WGS sequence"/>
</dbReference>
<name>A0A7X0C5G0_9ACTN</name>
<reference evidence="3 4" key="1">
    <citation type="submission" date="2020-08" db="EMBL/GenBank/DDBJ databases">
        <title>Sequencing the genomes of 1000 actinobacteria strains.</title>
        <authorList>
            <person name="Klenk H.-P."/>
        </authorList>
    </citation>
    <scope>NUCLEOTIDE SEQUENCE [LARGE SCALE GENOMIC DNA]</scope>
    <source>
        <strain evidence="3 4">DSM 45913</strain>
    </source>
</reference>
<sequence length="386" mass="41733">MSERTRVVVCGALFGQVYLRAFALPGLPLELAGILARGSDRSRAVAAHHGVPLFTDIDQIPGDVRMAAVVVRGGLLGGPGVELAKALMARGIHVLQEHPLHHDELADCLREARRNKVTYHLNPFYTNTAPVRRFVGTVAELLRRQRPRYVDAACGFQVAYSLLDILGQALGGVRPWALGDLAAPPTGLGAATSLDVPFRSLDGVIGGVPVTLRIQNQMDPADPDNYAHLMHRVVIGTEAGNLELVGTHGPVVWSPRPDFPRAVRDPAARPHFDYSDTDAEALRSHLDVPSAGVLGPAQAPSYRQIFEEVWPAGVAHALMRLRRDALAGDPAARRGQYHLTLCKLWQEITTRLGPPELLSAPPPRLLDGAEIAELDKAGREAEQEAP</sequence>
<accession>A0A7X0C5G0</accession>
<feature type="domain" description="Thiazolinyl imine reductase-like C-terminal" evidence="2">
    <location>
        <begin position="145"/>
        <end position="254"/>
    </location>
</feature>
<dbReference type="Pfam" id="PF21390">
    <property type="entry name" value="Irp3-like_C"/>
    <property type="match status" value="1"/>
</dbReference>
<dbReference type="InterPro" id="IPR048655">
    <property type="entry name" value="Irp3-like_C"/>
</dbReference>
<dbReference type="PIRSF" id="PIRSF017494">
    <property type="entry name" value="Thiaz_red"/>
    <property type="match status" value="1"/>
</dbReference>
<dbReference type="InterPro" id="IPR051450">
    <property type="entry name" value="Gfo/Idh/MocA_Oxidoreductases"/>
</dbReference>
<dbReference type="Gene3D" id="3.30.360.10">
    <property type="entry name" value="Dihydrodipicolinate Reductase, domain 2"/>
    <property type="match status" value="1"/>
</dbReference>
<protein>
    <submittedName>
        <fullName evidence="3">Thiazolinyl imide reductase</fullName>
    </submittedName>
</protein>
<dbReference type="InterPro" id="IPR036291">
    <property type="entry name" value="NAD(P)-bd_dom_sf"/>
</dbReference>
<keyword evidence="4" id="KW-1185">Reference proteome</keyword>
<evidence type="ECO:0000313" key="3">
    <source>
        <dbReference type="EMBL" id="MBB6347805.1"/>
    </source>
</evidence>
<dbReference type="Gene3D" id="3.40.50.720">
    <property type="entry name" value="NAD(P)-binding Rossmann-like Domain"/>
    <property type="match status" value="1"/>
</dbReference>
<dbReference type="PANTHER" id="PTHR43377:SF1">
    <property type="entry name" value="BILIVERDIN REDUCTASE A"/>
    <property type="match status" value="1"/>
</dbReference>
<dbReference type="SUPFAM" id="SSF51735">
    <property type="entry name" value="NAD(P)-binding Rossmann-fold domains"/>
    <property type="match status" value="1"/>
</dbReference>
<gene>
    <name evidence="3" type="ORF">FHU36_004350</name>
</gene>
<dbReference type="RefSeq" id="WP_185085688.1">
    <property type="nucleotide sequence ID" value="NZ_JACHJB010000002.1"/>
</dbReference>